<protein>
    <submittedName>
        <fullName evidence="2">Uncharacterized protein</fullName>
    </submittedName>
</protein>
<evidence type="ECO:0000256" key="1">
    <source>
        <dbReference type="SAM" id="Phobius"/>
    </source>
</evidence>
<comment type="caution">
    <text evidence="2">The sequence shown here is derived from an EMBL/GenBank/DDBJ whole genome shotgun (WGS) entry which is preliminary data.</text>
</comment>
<dbReference type="Proteomes" id="UP000324800">
    <property type="component" value="Unassembled WGS sequence"/>
</dbReference>
<gene>
    <name evidence="2" type="ORF">EZS28_018133</name>
</gene>
<reference evidence="2 3" key="1">
    <citation type="submission" date="2019-03" db="EMBL/GenBank/DDBJ databases">
        <title>Single cell metagenomics reveals metabolic interactions within the superorganism composed of flagellate Streblomastix strix and complex community of Bacteroidetes bacteria on its surface.</title>
        <authorList>
            <person name="Treitli S.C."/>
            <person name="Kolisko M."/>
            <person name="Husnik F."/>
            <person name="Keeling P."/>
            <person name="Hampl V."/>
        </authorList>
    </citation>
    <scope>NUCLEOTIDE SEQUENCE [LARGE SCALE GENOMIC DNA]</scope>
    <source>
        <strain evidence="2">ST1C</strain>
    </source>
</reference>
<name>A0A5J4VV15_9EUKA</name>
<keyword evidence="1" id="KW-0812">Transmembrane</keyword>
<keyword evidence="1" id="KW-0472">Membrane</keyword>
<dbReference type="AlphaFoldDB" id="A0A5J4VV15"/>
<sequence length="263" mass="29298">MQPIVYQLVHQIFAEKLPDQAPFKTRGELKISKLVKFFMAFTKLLLVLAVLSFGKPSVFRKKAGAYAKDSIYYFSETVDKNGVLTFDVKDVKSADDFAPKELSKKITDYKLLDAASSETLEKYYGIAADKAALAKLLTSVALTADEINCDYVAEEHFYGFYGLVGYSVYAVEKVDLAPSLTHLIKNGPTKVTYKNVGEGLNTTFVDETVEQTCDSDNMYTFFFGVTRNGIVDKKCVPNTGIPAEAAKCTTDEKYKAYLKGYRL</sequence>
<feature type="non-terminal residue" evidence="2">
    <location>
        <position position="263"/>
    </location>
</feature>
<feature type="transmembrane region" description="Helical" evidence="1">
    <location>
        <begin position="34"/>
        <end position="54"/>
    </location>
</feature>
<organism evidence="2 3">
    <name type="scientific">Streblomastix strix</name>
    <dbReference type="NCBI Taxonomy" id="222440"/>
    <lineage>
        <taxon>Eukaryota</taxon>
        <taxon>Metamonada</taxon>
        <taxon>Preaxostyla</taxon>
        <taxon>Oxymonadida</taxon>
        <taxon>Streblomastigidae</taxon>
        <taxon>Streblomastix</taxon>
    </lineage>
</organism>
<evidence type="ECO:0000313" key="3">
    <source>
        <dbReference type="Proteomes" id="UP000324800"/>
    </source>
</evidence>
<keyword evidence="1" id="KW-1133">Transmembrane helix</keyword>
<dbReference type="EMBL" id="SNRW01004851">
    <property type="protein sequence ID" value="KAA6386335.1"/>
    <property type="molecule type" value="Genomic_DNA"/>
</dbReference>
<accession>A0A5J4VV15</accession>
<evidence type="ECO:0000313" key="2">
    <source>
        <dbReference type="EMBL" id="KAA6386335.1"/>
    </source>
</evidence>
<proteinExistence type="predicted"/>